<dbReference type="Proteomes" id="UP000256970">
    <property type="component" value="Unassembled WGS sequence"/>
</dbReference>
<protein>
    <submittedName>
        <fullName evidence="2">Uncharacterized protein</fullName>
    </submittedName>
</protein>
<proteinExistence type="predicted"/>
<evidence type="ECO:0000313" key="3">
    <source>
        <dbReference type="Proteomes" id="UP000256970"/>
    </source>
</evidence>
<sequence>MGSGFRFSSFFGSPLPSPVAAAALPAINNHILRKHLDAVNTLQQRMLEAELQCRPGGKAAANTADEQDDAPLPSTRYRHMSDLLPPENTAASLDEWKAAMQAEVLRRCGHQQQQQQQQQPALADEQLQPQQLPFSVRNILKCNWFSGAAPVL</sequence>
<dbReference type="AlphaFoldDB" id="A0A383WQ92"/>
<reference evidence="2 3" key="1">
    <citation type="submission" date="2016-10" db="EMBL/GenBank/DDBJ databases">
        <authorList>
            <person name="Cai Z."/>
        </authorList>
    </citation>
    <scope>NUCLEOTIDE SEQUENCE [LARGE SCALE GENOMIC DNA]</scope>
</reference>
<dbReference type="EMBL" id="FNXT01001347">
    <property type="protein sequence ID" value="SZX78976.1"/>
    <property type="molecule type" value="Genomic_DNA"/>
</dbReference>
<feature type="region of interest" description="Disordered" evidence="1">
    <location>
        <begin position="53"/>
        <end position="88"/>
    </location>
</feature>
<evidence type="ECO:0000313" key="2">
    <source>
        <dbReference type="EMBL" id="SZX78976.1"/>
    </source>
</evidence>
<keyword evidence="3" id="KW-1185">Reference proteome</keyword>
<gene>
    <name evidence="2" type="ORF">BQ4739_LOCUS19274</name>
</gene>
<accession>A0A383WQ92</accession>
<evidence type="ECO:0000256" key="1">
    <source>
        <dbReference type="SAM" id="MobiDB-lite"/>
    </source>
</evidence>
<organism evidence="2 3">
    <name type="scientific">Tetradesmus obliquus</name>
    <name type="common">Green alga</name>
    <name type="synonym">Acutodesmus obliquus</name>
    <dbReference type="NCBI Taxonomy" id="3088"/>
    <lineage>
        <taxon>Eukaryota</taxon>
        <taxon>Viridiplantae</taxon>
        <taxon>Chlorophyta</taxon>
        <taxon>core chlorophytes</taxon>
        <taxon>Chlorophyceae</taxon>
        <taxon>CS clade</taxon>
        <taxon>Sphaeropleales</taxon>
        <taxon>Scenedesmaceae</taxon>
        <taxon>Tetradesmus</taxon>
    </lineage>
</organism>
<name>A0A383WQ92_TETOB</name>